<dbReference type="SUPFAM" id="SSF53383">
    <property type="entry name" value="PLP-dependent transferases"/>
    <property type="match status" value="1"/>
</dbReference>
<evidence type="ECO:0000313" key="2">
    <source>
        <dbReference type="EMBL" id="TFK44965.1"/>
    </source>
</evidence>
<evidence type="ECO:0000259" key="1">
    <source>
        <dbReference type="Pfam" id="PF00266"/>
    </source>
</evidence>
<dbReference type="Pfam" id="PF00266">
    <property type="entry name" value="Aminotran_5"/>
    <property type="match status" value="1"/>
</dbReference>
<dbReference type="InterPro" id="IPR015422">
    <property type="entry name" value="PyrdxlP-dep_Trfase_small"/>
</dbReference>
<dbReference type="Proteomes" id="UP000308652">
    <property type="component" value="Unassembled WGS sequence"/>
</dbReference>
<dbReference type="PANTHER" id="PTHR14237">
    <property type="entry name" value="MOLYBDOPTERIN COFACTOR SULFURASE MOSC"/>
    <property type="match status" value="1"/>
</dbReference>
<proteinExistence type="predicted"/>
<gene>
    <name evidence="2" type="ORF">BDQ12DRAFT_642050</name>
</gene>
<dbReference type="AlphaFoldDB" id="A0A5C3MJV2"/>
<feature type="domain" description="Aminotransferase class V" evidence="1">
    <location>
        <begin position="120"/>
        <end position="395"/>
    </location>
</feature>
<accession>A0A5C3MJV2</accession>
<dbReference type="EMBL" id="ML213590">
    <property type="protein sequence ID" value="TFK44965.1"/>
    <property type="molecule type" value="Genomic_DNA"/>
</dbReference>
<keyword evidence="3" id="KW-1185">Reference proteome</keyword>
<dbReference type="GO" id="GO:0043545">
    <property type="term" value="P:molybdopterin cofactor metabolic process"/>
    <property type="evidence" value="ECO:0007669"/>
    <property type="project" value="TreeGrafter"/>
</dbReference>
<dbReference type="STRING" id="68775.A0A5C3MJV2"/>
<dbReference type="InterPro" id="IPR015424">
    <property type="entry name" value="PyrdxlP-dep_Trfase"/>
</dbReference>
<dbReference type="InterPro" id="IPR015421">
    <property type="entry name" value="PyrdxlP-dep_Trfase_major"/>
</dbReference>
<dbReference type="InterPro" id="IPR000192">
    <property type="entry name" value="Aminotrans_V_dom"/>
</dbReference>
<sequence>MGNSHSIDHSPNKRSLARKRSVLFSRLSLGCISVDPSIHSSEISQAYTLVNEKSRLRDYQEHSSDVSKLAYTPTYDTLPGEALIAYESFLAKYPEYRLTWILDTLRRTDFTRLERMGETYVDYMGGSLYPESLVRVHSDFLSHNILGNTHSVSNSSKLSLQYANEARSAVLSFFRAPPEYTVIFTANASNALKLIGESYPFVEGSTFVLGTDSHNSVHGIREYAVSKGARTIYIPSERQGGLATTAKDILTQNLPCSGDLYPSLFAITGQSNISNSKNSLTMIKYASSMGYHTLLDAAALAPTTTFSLTDSYIDAMAVSFYKMFGFPTGVGALVVKKSFLSQLKRPWFAGGTVDVVQVPGNIVTRSRELHEQFEDGTINYLLLPAVTDGLRFLSAYLPFLPLRLSSLLSYLIDSLSKLCHDVSGTKVVQILSRTPAKRLRSVGEQSDTGSIISLIFIDSTGNMIPNSFIEYSAAKQNISLRTGCLCNPGGAAALLGIESDMCKLFPGVTLKDFEYVVGRELGVVRISLGLASNFYDVWNVVQFASSFGKENLRQSMWEQWMEVRNNVVHPY</sequence>
<dbReference type="PANTHER" id="PTHR14237:SF80">
    <property type="entry name" value="MOLYBDENUM COFACTOR SULFURASE"/>
    <property type="match status" value="1"/>
</dbReference>
<name>A0A5C3MJV2_9AGAR</name>
<evidence type="ECO:0000313" key="3">
    <source>
        <dbReference type="Proteomes" id="UP000308652"/>
    </source>
</evidence>
<dbReference type="OrthoDB" id="10264306at2759"/>
<organism evidence="2 3">
    <name type="scientific">Crucibulum laeve</name>
    <dbReference type="NCBI Taxonomy" id="68775"/>
    <lineage>
        <taxon>Eukaryota</taxon>
        <taxon>Fungi</taxon>
        <taxon>Dikarya</taxon>
        <taxon>Basidiomycota</taxon>
        <taxon>Agaricomycotina</taxon>
        <taxon>Agaricomycetes</taxon>
        <taxon>Agaricomycetidae</taxon>
        <taxon>Agaricales</taxon>
        <taxon>Agaricineae</taxon>
        <taxon>Nidulariaceae</taxon>
        <taxon>Crucibulum</taxon>
    </lineage>
</organism>
<dbReference type="Gene3D" id="3.90.1150.10">
    <property type="entry name" value="Aspartate Aminotransferase, domain 1"/>
    <property type="match status" value="1"/>
</dbReference>
<dbReference type="Gene3D" id="3.40.640.10">
    <property type="entry name" value="Type I PLP-dependent aspartate aminotransferase-like (Major domain)"/>
    <property type="match status" value="1"/>
</dbReference>
<dbReference type="GO" id="GO:0008265">
    <property type="term" value="F:molybdenum cofactor sulfurtransferase activity"/>
    <property type="evidence" value="ECO:0007669"/>
    <property type="project" value="TreeGrafter"/>
</dbReference>
<protein>
    <submittedName>
        <fullName evidence="2">PLP-dependent transferase</fullName>
    </submittedName>
</protein>
<keyword evidence="2" id="KW-0808">Transferase</keyword>
<reference evidence="2 3" key="1">
    <citation type="journal article" date="2019" name="Nat. Ecol. Evol.">
        <title>Megaphylogeny resolves global patterns of mushroom evolution.</title>
        <authorList>
            <person name="Varga T."/>
            <person name="Krizsan K."/>
            <person name="Foldi C."/>
            <person name="Dima B."/>
            <person name="Sanchez-Garcia M."/>
            <person name="Sanchez-Ramirez S."/>
            <person name="Szollosi G.J."/>
            <person name="Szarkandi J.G."/>
            <person name="Papp V."/>
            <person name="Albert L."/>
            <person name="Andreopoulos W."/>
            <person name="Angelini C."/>
            <person name="Antonin V."/>
            <person name="Barry K.W."/>
            <person name="Bougher N.L."/>
            <person name="Buchanan P."/>
            <person name="Buyck B."/>
            <person name="Bense V."/>
            <person name="Catcheside P."/>
            <person name="Chovatia M."/>
            <person name="Cooper J."/>
            <person name="Damon W."/>
            <person name="Desjardin D."/>
            <person name="Finy P."/>
            <person name="Geml J."/>
            <person name="Haridas S."/>
            <person name="Hughes K."/>
            <person name="Justo A."/>
            <person name="Karasinski D."/>
            <person name="Kautmanova I."/>
            <person name="Kiss B."/>
            <person name="Kocsube S."/>
            <person name="Kotiranta H."/>
            <person name="LaButti K.M."/>
            <person name="Lechner B.E."/>
            <person name="Liimatainen K."/>
            <person name="Lipzen A."/>
            <person name="Lukacs Z."/>
            <person name="Mihaltcheva S."/>
            <person name="Morgado L.N."/>
            <person name="Niskanen T."/>
            <person name="Noordeloos M.E."/>
            <person name="Ohm R.A."/>
            <person name="Ortiz-Santana B."/>
            <person name="Ovrebo C."/>
            <person name="Racz N."/>
            <person name="Riley R."/>
            <person name="Savchenko A."/>
            <person name="Shiryaev A."/>
            <person name="Soop K."/>
            <person name="Spirin V."/>
            <person name="Szebenyi C."/>
            <person name="Tomsovsky M."/>
            <person name="Tulloss R.E."/>
            <person name="Uehling J."/>
            <person name="Grigoriev I.V."/>
            <person name="Vagvolgyi C."/>
            <person name="Papp T."/>
            <person name="Martin F.M."/>
            <person name="Miettinen O."/>
            <person name="Hibbett D.S."/>
            <person name="Nagy L.G."/>
        </authorList>
    </citation>
    <scope>NUCLEOTIDE SEQUENCE [LARGE SCALE GENOMIC DNA]</scope>
    <source>
        <strain evidence="2 3">CBS 166.37</strain>
    </source>
</reference>